<protein>
    <submittedName>
        <fullName evidence="2">Uncharacterized protein</fullName>
    </submittedName>
</protein>
<dbReference type="RefSeq" id="XP_035320113.1">
    <property type="nucleotide sequence ID" value="XM_035463849.1"/>
</dbReference>
<dbReference type="AlphaFoldDB" id="A0A9P4YQV9"/>
<dbReference type="GeneID" id="55968098"/>
<proteinExistence type="predicted"/>
<reference evidence="2" key="1">
    <citation type="submission" date="2020-03" db="EMBL/GenBank/DDBJ databases">
        <title>Site-based positive gene gene selection in Geosmithia morbida across the United States reveals a broad range of putative effectors and factors for local host and environmental adapation.</title>
        <authorList>
            <person name="Onufrak A."/>
            <person name="Murdoch R.W."/>
            <person name="Gazis R."/>
            <person name="Huff M."/>
            <person name="Staton M."/>
            <person name="Klingeman W."/>
            <person name="Hadziabdic D."/>
        </authorList>
    </citation>
    <scope>NUCLEOTIDE SEQUENCE</scope>
    <source>
        <strain evidence="2">1262</strain>
    </source>
</reference>
<gene>
    <name evidence="2" type="ORF">GMORB2_1868</name>
</gene>
<name>A0A9P4YQV9_9HYPO</name>
<sequence length="53" mass="5646">MTQELPTPTVTCSISISMIPLAVWPRRYYASSNSNAPSAKIPKPPAEAGSDLV</sequence>
<evidence type="ECO:0000313" key="3">
    <source>
        <dbReference type="Proteomes" id="UP000749293"/>
    </source>
</evidence>
<evidence type="ECO:0000256" key="1">
    <source>
        <dbReference type="SAM" id="MobiDB-lite"/>
    </source>
</evidence>
<accession>A0A9P4YQV9</accession>
<dbReference type="EMBL" id="JAANYQ010000012">
    <property type="protein sequence ID" value="KAF4121461.1"/>
    <property type="molecule type" value="Genomic_DNA"/>
</dbReference>
<feature type="region of interest" description="Disordered" evidence="1">
    <location>
        <begin position="32"/>
        <end position="53"/>
    </location>
</feature>
<keyword evidence="3" id="KW-1185">Reference proteome</keyword>
<evidence type="ECO:0000313" key="2">
    <source>
        <dbReference type="EMBL" id="KAF4121461.1"/>
    </source>
</evidence>
<dbReference type="Proteomes" id="UP000749293">
    <property type="component" value="Unassembled WGS sequence"/>
</dbReference>
<comment type="caution">
    <text evidence="2">The sequence shown here is derived from an EMBL/GenBank/DDBJ whole genome shotgun (WGS) entry which is preliminary data.</text>
</comment>
<organism evidence="2 3">
    <name type="scientific">Geosmithia morbida</name>
    <dbReference type="NCBI Taxonomy" id="1094350"/>
    <lineage>
        <taxon>Eukaryota</taxon>
        <taxon>Fungi</taxon>
        <taxon>Dikarya</taxon>
        <taxon>Ascomycota</taxon>
        <taxon>Pezizomycotina</taxon>
        <taxon>Sordariomycetes</taxon>
        <taxon>Hypocreomycetidae</taxon>
        <taxon>Hypocreales</taxon>
        <taxon>Bionectriaceae</taxon>
        <taxon>Geosmithia</taxon>
    </lineage>
</organism>